<dbReference type="EMBL" id="JAGDFL010000247">
    <property type="protein sequence ID" value="KAG7394764.1"/>
    <property type="molecule type" value="Genomic_DNA"/>
</dbReference>
<protein>
    <submittedName>
        <fullName evidence="2">Uncharacterized protein</fullName>
    </submittedName>
</protein>
<keyword evidence="3" id="KW-1185">Reference proteome</keyword>
<gene>
    <name evidence="2" type="ORF">PHYBOEH_004692</name>
</gene>
<feature type="compositionally biased region" description="Acidic residues" evidence="1">
    <location>
        <begin position="173"/>
        <end position="187"/>
    </location>
</feature>
<feature type="region of interest" description="Disordered" evidence="1">
    <location>
        <begin position="149"/>
        <end position="187"/>
    </location>
</feature>
<dbReference type="AlphaFoldDB" id="A0A8T1WQE2"/>
<evidence type="ECO:0000313" key="3">
    <source>
        <dbReference type="Proteomes" id="UP000693981"/>
    </source>
</evidence>
<accession>A0A8T1WQE2</accession>
<comment type="caution">
    <text evidence="2">The sequence shown here is derived from an EMBL/GenBank/DDBJ whole genome shotgun (WGS) entry which is preliminary data.</text>
</comment>
<name>A0A8T1WQE2_9STRA</name>
<dbReference type="OrthoDB" id="10637572at2759"/>
<proteinExistence type="predicted"/>
<dbReference type="Proteomes" id="UP000693981">
    <property type="component" value="Unassembled WGS sequence"/>
</dbReference>
<evidence type="ECO:0000313" key="2">
    <source>
        <dbReference type="EMBL" id="KAG7394764.1"/>
    </source>
</evidence>
<organism evidence="2 3">
    <name type="scientific">Phytophthora boehmeriae</name>
    <dbReference type="NCBI Taxonomy" id="109152"/>
    <lineage>
        <taxon>Eukaryota</taxon>
        <taxon>Sar</taxon>
        <taxon>Stramenopiles</taxon>
        <taxon>Oomycota</taxon>
        <taxon>Peronosporomycetes</taxon>
        <taxon>Peronosporales</taxon>
        <taxon>Peronosporaceae</taxon>
        <taxon>Phytophthora</taxon>
    </lineage>
</organism>
<sequence length="241" mass="26613">MRLGEAQELQIACGIQPTKDSSDARQQGSPTAGRQGSSAALIRDFSSSRSDTNQSPKMQNTSTDSSFIYIIEIPVDVNMKDDQHGKFSIVQVGSGKVGAQGLKKRMREHYLAWHYATGMLNIFSRSKATPKDYTVEEIRSMEGIVGVISRTSTDARDNESGGNDEVPNTTETSEGETDSEEEDNIDDNIIESEAFVRELIGVRLRTSLVRDLLTQPFESSWGGRSVLDKGKHFSITELRLC</sequence>
<evidence type="ECO:0000256" key="1">
    <source>
        <dbReference type="SAM" id="MobiDB-lite"/>
    </source>
</evidence>
<reference evidence="2" key="1">
    <citation type="submission" date="2021-02" db="EMBL/GenBank/DDBJ databases">
        <authorList>
            <person name="Palmer J.M."/>
        </authorList>
    </citation>
    <scope>NUCLEOTIDE SEQUENCE</scope>
    <source>
        <strain evidence="2">SCRP23</strain>
    </source>
</reference>
<feature type="compositionally biased region" description="Polar residues" evidence="1">
    <location>
        <begin position="45"/>
        <end position="61"/>
    </location>
</feature>
<feature type="compositionally biased region" description="Polar residues" evidence="1">
    <location>
        <begin position="24"/>
        <end position="38"/>
    </location>
</feature>
<feature type="region of interest" description="Disordered" evidence="1">
    <location>
        <begin position="1"/>
        <end position="61"/>
    </location>
</feature>